<dbReference type="InterPro" id="IPR011075">
    <property type="entry name" value="TetR_C"/>
</dbReference>
<dbReference type="GO" id="GO:0003677">
    <property type="term" value="F:DNA binding"/>
    <property type="evidence" value="ECO:0007669"/>
    <property type="project" value="UniProtKB-UniRule"/>
</dbReference>
<dbReference type="Proteomes" id="UP000570166">
    <property type="component" value="Unassembled WGS sequence"/>
</dbReference>
<name>A0A838L2U4_9SPHN</name>
<protein>
    <submittedName>
        <fullName evidence="6">TetR family transcriptional regulator</fullName>
    </submittedName>
</protein>
<dbReference type="SUPFAM" id="SSF48498">
    <property type="entry name" value="Tetracyclin repressor-like, C-terminal domain"/>
    <property type="match status" value="1"/>
</dbReference>
<evidence type="ECO:0000256" key="1">
    <source>
        <dbReference type="ARBA" id="ARBA00023015"/>
    </source>
</evidence>
<evidence type="ECO:0000256" key="4">
    <source>
        <dbReference type="PROSITE-ProRule" id="PRU00335"/>
    </source>
</evidence>
<dbReference type="EMBL" id="JACEIB010000003">
    <property type="protein sequence ID" value="MBA2933813.1"/>
    <property type="molecule type" value="Genomic_DNA"/>
</dbReference>
<gene>
    <name evidence="6" type="ORF">HZF05_06830</name>
</gene>
<dbReference type="PROSITE" id="PS50977">
    <property type="entry name" value="HTH_TETR_2"/>
    <property type="match status" value="1"/>
</dbReference>
<dbReference type="InterPro" id="IPR009057">
    <property type="entry name" value="Homeodomain-like_sf"/>
</dbReference>
<accession>A0A838L2U4</accession>
<organism evidence="6 7">
    <name type="scientific">Sphingomonas chungangi</name>
    <dbReference type="NCBI Taxonomy" id="2683589"/>
    <lineage>
        <taxon>Bacteria</taxon>
        <taxon>Pseudomonadati</taxon>
        <taxon>Pseudomonadota</taxon>
        <taxon>Alphaproteobacteria</taxon>
        <taxon>Sphingomonadales</taxon>
        <taxon>Sphingomonadaceae</taxon>
        <taxon>Sphingomonas</taxon>
    </lineage>
</organism>
<dbReference type="InterPro" id="IPR050109">
    <property type="entry name" value="HTH-type_TetR-like_transc_reg"/>
</dbReference>
<dbReference type="Pfam" id="PF14514">
    <property type="entry name" value="TetR_C_9"/>
    <property type="match status" value="1"/>
</dbReference>
<keyword evidence="3" id="KW-0804">Transcription</keyword>
<keyword evidence="2 4" id="KW-0238">DNA-binding</keyword>
<keyword evidence="1" id="KW-0805">Transcription regulation</keyword>
<dbReference type="Pfam" id="PF00440">
    <property type="entry name" value="TetR_N"/>
    <property type="match status" value="1"/>
</dbReference>
<dbReference type="InterPro" id="IPR036271">
    <property type="entry name" value="Tet_transcr_reg_TetR-rel_C_sf"/>
</dbReference>
<dbReference type="Gene3D" id="1.10.357.10">
    <property type="entry name" value="Tetracycline Repressor, domain 2"/>
    <property type="match status" value="1"/>
</dbReference>
<dbReference type="SUPFAM" id="SSF46689">
    <property type="entry name" value="Homeodomain-like"/>
    <property type="match status" value="1"/>
</dbReference>
<dbReference type="PANTHER" id="PTHR30328:SF54">
    <property type="entry name" value="HTH-TYPE TRANSCRIPTIONAL REPRESSOR SCO4008"/>
    <property type="match status" value="1"/>
</dbReference>
<proteinExistence type="predicted"/>
<feature type="DNA-binding region" description="H-T-H motif" evidence="4">
    <location>
        <begin position="10"/>
        <end position="29"/>
    </location>
</feature>
<dbReference type="PANTHER" id="PTHR30328">
    <property type="entry name" value="TRANSCRIPTIONAL REPRESSOR"/>
    <property type="match status" value="1"/>
</dbReference>
<evidence type="ECO:0000313" key="6">
    <source>
        <dbReference type="EMBL" id="MBA2933813.1"/>
    </source>
</evidence>
<evidence type="ECO:0000256" key="2">
    <source>
        <dbReference type="ARBA" id="ARBA00023125"/>
    </source>
</evidence>
<sequence length="186" mass="20922">MTERSTIDISLSDIARKSGLNSALVKYYFGSKNGLLLALVKDVLGKGIQQMDGLLEMELNPVEKLKLHVKAIINVYFRFPYVNRLIHYMFEDPELGREVAETISKPLAETQRLLLEDGIAKGVFKPVDPMMFYFIILGACDQLFFGQHILRSAFGIAEIDDNLRRRYTATLLDVILIGIVADKPAG</sequence>
<feature type="domain" description="HTH tetR-type" evidence="5">
    <location>
        <begin position="1"/>
        <end position="47"/>
    </location>
</feature>
<evidence type="ECO:0000256" key="3">
    <source>
        <dbReference type="ARBA" id="ARBA00023163"/>
    </source>
</evidence>
<evidence type="ECO:0000313" key="7">
    <source>
        <dbReference type="Proteomes" id="UP000570166"/>
    </source>
</evidence>
<dbReference type="InterPro" id="IPR001647">
    <property type="entry name" value="HTH_TetR"/>
</dbReference>
<comment type="caution">
    <text evidence="6">The sequence shown here is derived from an EMBL/GenBank/DDBJ whole genome shotgun (WGS) entry which is preliminary data.</text>
</comment>
<dbReference type="AlphaFoldDB" id="A0A838L2U4"/>
<keyword evidence="7" id="KW-1185">Reference proteome</keyword>
<reference evidence="6 7" key="1">
    <citation type="submission" date="2020-07" db="EMBL/GenBank/DDBJ databases">
        <authorList>
            <person name="Sun Q."/>
        </authorList>
    </citation>
    <scope>NUCLEOTIDE SEQUENCE [LARGE SCALE GENOMIC DNA]</scope>
    <source>
        <strain evidence="6 7">CGMCC 1.13654</strain>
    </source>
</reference>
<evidence type="ECO:0000259" key="5">
    <source>
        <dbReference type="PROSITE" id="PS50977"/>
    </source>
</evidence>